<evidence type="ECO:0000256" key="4">
    <source>
        <dbReference type="RuleBase" id="RU004262"/>
    </source>
</evidence>
<dbReference type="GO" id="GO:0005615">
    <property type="term" value="C:extracellular space"/>
    <property type="evidence" value="ECO:0007669"/>
    <property type="project" value="TreeGrafter"/>
</dbReference>
<evidence type="ECO:0000256" key="2">
    <source>
        <dbReference type="ARBA" id="ARBA00010701"/>
    </source>
</evidence>
<evidence type="ECO:0000313" key="7">
    <source>
        <dbReference type="Proteomes" id="UP000322000"/>
    </source>
</evidence>
<evidence type="ECO:0000259" key="6">
    <source>
        <dbReference type="Pfam" id="PF00151"/>
    </source>
</evidence>
<reference evidence="8" key="1">
    <citation type="submission" date="2025-08" db="UniProtKB">
        <authorList>
            <consortium name="RefSeq"/>
        </authorList>
    </citation>
    <scope>IDENTIFICATION</scope>
</reference>
<dbReference type="InParanoid" id="A0A7E5VK26"/>
<keyword evidence="3" id="KW-0964">Secreted</keyword>
<feature type="signal peptide" evidence="5">
    <location>
        <begin position="1"/>
        <end position="20"/>
    </location>
</feature>
<keyword evidence="5" id="KW-0732">Signal</keyword>
<dbReference type="Gene3D" id="3.40.50.1820">
    <property type="entry name" value="alpha/beta hydrolase"/>
    <property type="match status" value="1"/>
</dbReference>
<dbReference type="OrthoDB" id="199913at2759"/>
<dbReference type="AlphaFoldDB" id="A0A7E5VK26"/>
<feature type="domain" description="Lipase" evidence="6">
    <location>
        <begin position="75"/>
        <end position="345"/>
    </location>
</feature>
<name>A0A7E5VK26_TRINI</name>
<dbReference type="GO" id="GO:0016298">
    <property type="term" value="F:lipase activity"/>
    <property type="evidence" value="ECO:0007669"/>
    <property type="project" value="InterPro"/>
</dbReference>
<dbReference type="PANTHER" id="PTHR11610">
    <property type="entry name" value="LIPASE"/>
    <property type="match status" value="1"/>
</dbReference>
<dbReference type="InterPro" id="IPR013818">
    <property type="entry name" value="Lipase"/>
</dbReference>
<dbReference type="PANTHER" id="PTHR11610:SF173">
    <property type="entry name" value="LIPASE DOMAIN-CONTAINING PROTEIN-RELATED"/>
    <property type="match status" value="1"/>
</dbReference>
<dbReference type="CDD" id="cd00707">
    <property type="entry name" value="Pancreat_lipase_like"/>
    <property type="match status" value="1"/>
</dbReference>
<dbReference type="PRINTS" id="PR00821">
    <property type="entry name" value="TAGLIPASE"/>
</dbReference>
<protein>
    <submittedName>
        <fullName evidence="8">Pancreatic triacylglycerol lipase-like</fullName>
    </submittedName>
</protein>
<dbReference type="SUPFAM" id="SSF53474">
    <property type="entry name" value="alpha/beta-Hydrolases"/>
    <property type="match status" value="1"/>
</dbReference>
<keyword evidence="7" id="KW-1185">Reference proteome</keyword>
<proteinExistence type="inferred from homology"/>
<dbReference type="InterPro" id="IPR029058">
    <property type="entry name" value="AB_hydrolase_fold"/>
</dbReference>
<accession>A0A7E5VK26</accession>
<dbReference type="RefSeq" id="XP_026728556.1">
    <property type="nucleotide sequence ID" value="XM_026872755.1"/>
</dbReference>
<evidence type="ECO:0000256" key="5">
    <source>
        <dbReference type="SAM" id="SignalP"/>
    </source>
</evidence>
<dbReference type="GO" id="GO:0016042">
    <property type="term" value="P:lipid catabolic process"/>
    <property type="evidence" value="ECO:0007669"/>
    <property type="project" value="TreeGrafter"/>
</dbReference>
<organism evidence="7 8">
    <name type="scientific">Trichoplusia ni</name>
    <name type="common">Cabbage looper</name>
    <dbReference type="NCBI Taxonomy" id="7111"/>
    <lineage>
        <taxon>Eukaryota</taxon>
        <taxon>Metazoa</taxon>
        <taxon>Ecdysozoa</taxon>
        <taxon>Arthropoda</taxon>
        <taxon>Hexapoda</taxon>
        <taxon>Insecta</taxon>
        <taxon>Pterygota</taxon>
        <taxon>Neoptera</taxon>
        <taxon>Endopterygota</taxon>
        <taxon>Lepidoptera</taxon>
        <taxon>Glossata</taxon>
        <taxon>Ditrysia</taxon>
        <taxon>Noctuoidea</taxon>
        <taxon>Noctuidae</taxon>
        <taxon>Plusiinae</taxon>
        <taxon>Trichoplusia</taxon>
    </lineage>
</organism>
<dbReference type="GO" id="GO:0017171">
    <property type="term" value="F:serine hydrolase activity"/>
    <property type="evidence" value="ECO:0007669"/>
    <property type="project" value="TreeGrafter"/>
</dbReference>
<sequence length="373" mass="40838">MSKFFTFMAAVLASLAPAQPGLIGNLISGIANDVGTIKHVVDKTLFGIGSSQCSNVKWILGFSKDNYDGSEPNMEELTLDFITNEVNFEYKLIAAAANLPNNPFFNSSRPIYFYFHGFTDDPNKQSYANIGQAFVSQGNYNVVALDASSLIRFLYLRASTVVEFIGIEVAKVLATLYENGLAPEDIHLIGHSLGAHIAGFAGKKFHDLTGKLVGQIAGLDPAGPCFSELENDRRLSKDHAEFVFVMHTDSGVYGLDEQIGHADFYPNGGYQQPNCVFQTCSHSRAWQFYAESIINMTAFVGVSCPDYESFRDGKCNYGNTNYMGFLTSPCAEGKFYLETNDKAPFGLGKEGVVYGDNRGALTKIINKLGILKK</sequence>
<gene>
    <name evidence="8" type="primary">LOC113494427</name>
</gene>
<evidence type="ECO:0000256" key="1">
    <source>
        <dbReference type="ARBA" id="ARBA00004613"/>
    </source>
</evidence>
<comment type="subcellular location">
    <subcellularLocation>
        <location evidence="1">Secreted</location>
    </subcellularLocation>
</comment>
<dbReference type="InterPro" id="IPR000734">
    <property type="entry name" value="TAG_lipase"/>
</dbReference>
<dbReference type="Pfam" id="PF00151">
    <property type="entry name" value="Lipase"/>
    <property type="match status" value="1"/>
</dbReference>
<comment type="similarity">
    <text evidence="2 4">Belongs to the AB hydrolase superfamily. Lipase family.</text>
</comment>
<dbReference type="InterPro" id="IPR033906">
    <property type="entry name" value="Lipase_N"/>
</dbReference>
<dbReference type="GeneID" id="113494427"/>
<evidence type="ECO:0000313" key="8">
    <source>
        <dbReference type="RefSeq" id="XP_026728556.1"/>
    </source>
</evidence>
<dbReference type="KEGG" id="tnl:113494427"/>
<evidence type="ECO:0000256" key="3">
    <source>
        <dbReference type="ARBA" id="ARBA00022525"/>
    </source>
</evidence>
<feature type="chain" id="PRO_5028978061" evidence="5">
    <location>
        <begin position="21"/>
        <end position="373"/>
    </location>
</feature>
<dbReference type="Proteomes" id="UP000322000">
    <property type="component" value="Chromosome 5"/>
</dbReference>